<proteinExistence type="predicted"/>
<reference evidence="1" key="1">
    <citation type="submission" date="2023-04" db="EMBL/GenBank/DDBJ databases">
        <title>Phytophthora lilii NBRC 32176.</title>
        <authorList>
            <person name="Ichikawa N."/>
            <person name="Sato H."/>
            <person name="Tonouchi N."/>
        </authorList>
    </citation>
    <scope>NUCLEOTIDE SEQUENCE</scope>
    <source>
        <strain evidence="1">NBRC 32176</strain>
    </source>
</reference>
<sequence>MDGYFESDGSEAVPMDIWAWSQVHNDTERRIYDATLRAQALRNVAKACPRLWLQGTYVRKDDASWSYVVTPVLDRAFIRPASMASQRANGNTFHYYPYALYATDVEASVAFLGRVVFLTNHVPGSVSDFTFLANHVEEHKAMLKKTNQELLIEDNGEGANQYQGDCLQTRDTKAQARCFVVSTRRRSPRMESLPQMSLFAMATYPRTASL</sequence>
<keyword evidence="2" id="KW-1185">Reference proteome</keyword>
<name>A0A9W6U6P5_9STRA</name>
<dbReference type="Proteomes" id="UP001165083">
    <property type="component" value="Unassembled WGS sequence"/>
</dbReference>
<comment type="caution">
    <text evidence="1">The sequence shown here is derived from an EMBL/GenBank/DDBJ whole genome shotgun (WGS) entry which is preliminary data.</text>
</comment>
<dbReference type="EMBL" id="BSXW01000594">
    <property type="protein sequence ID" value="GMF26220.1"/>
    <property type="molecule type" value="Genomic_DNA"/>
</dbReference>
<accession>A0A9W6U6P5</accession>
<protein>
    <submittedName>
        <fullName evidence="1">Unnamed protein product</fullName>
    </submittedName>
</protein>
<organism evidence="1 2">
    <name type="scientific">Phytophthora lilii</name>
    <dbReference type="NCBI Taxonomy" id="2077276"/>
    <lineage>
        <taxon>Eukaryota</taxon>
        <taxon>Sar</taxon>
        <taxon>Stramenopiles</taxon>
        <taxon>Oomycota</taxon>
        <taxon>Peronosporomycetes</taxon>
        <taxon>Peronosporales</taxon>
        <taxon>Peronosporaceae</taxon>
        <taxon>Phytophthora</taxon>
    </lineage>
</organism>
<evidence type="ECO:0000313" key="1">
    <source>
        <dbReference type="EMBL" id="GMF26220.1"/>
    </source>
</evidence>
<gene>
    <name evidence="1" type="ORF">Plil01_001089700</name>
</gene>
<dbReference type="AlphaFoldDB" id="A0A9W6U6P5"/>
<evidence type="ECO:0000313" key="2">
    <source>
        <dbReference type="Proteomes" id="UP001165083"/>
    </source>
</evidence>